<feature type="transmembrane region" description="Helical" evidence="8">
    <location>
        <begin position="113"/>
        <end position="130"/>
    </location>
</feature>
<organism evidence="10 11">
    <name type="scientific">Candidatus Woesebacteria bacterium RIFCSPLOWO2_01_FULL_39_25</name>
    <dbReference type="NCBI Taxonomy" id="1802521"/>
    <lineage>
        <taxon>Bacteria</taxon>
        <taxon>Candidatus Woeseibacteriota</taxon>
    </lineage>
</organism>
<dbReference type="InterPro" id="IPR050297">
    <property type="entry name" value="LipidA_mod_glycosyltrf_83"/>
</dbReference>
<keyword evidence="2" id="KW-1003">Cell membrane</keyword>
<keyword evidence="7 8" id="KW-0472">Membrane</keyword>
<feature type="transmembrane region" description="Helical" evidence="8">
    <location>
        <begin position="142"/>
        <end position="158"/>
    </location>
</feature>
<dbReference type="PANTHER" id="PTHR33908:SF11">
    <property type="entry name" value="MEMBRANE PROTEIN"/>
    <property type="match status" value="1"/>
</dbReference>
<feature type="transmembrane region" description="Helical" evidence="8">
    <location>
        <begin position="325"/>
        <end position="345"/>
    </location>
</feature>
<feature type="transmembrane region" description="Helical" evidence="8">
    <location>
        <begin position="88"/>
        <end position="107"/>
    </location>
</feature>
<dbReference type="Proteomes" id="UP000176725">
    <property type="component" value="Unassembled WGS sequence"/>
</dbReference>
<evidence type="ECO:0000256" key="3">
    <source>
        <dbReference type="ARBA" id="ARBA00022676"/>
    </source>
</evidence>
<dbReference type="PANTHER" id="PTHR33908">
    <property type="entry name" value="MANNOSYLTRANSFERASE YKCB-RELATED"/>
    <property type="match status" value="1"/>
</dbReference>
<dbReference type="GO" id="GO:0016763">
    <property type="term" value="F:pentosyltransferase activity"/>
    <property type="evidence" value="ECO:0007669"/>
    <property type="project" value="TreeGrafter"/>
</dbReference>
<keyword evidence="3" id="KW-0328">Glycosyltransferase</keyword>
<feature type="transmembrane region" description="Helical" evidence="8">
    <location>
        <begin position="62"/>
        <end position="81"/>
    </location>
</feature>
<dbReference type="Pfam" id="PF13231">
    <property type="entry name" value="PMT_2"/>
    <property type="match status" value="1"/>
</dbReference>
<evidence type="ECO:0000256" key="6">
    <source>
        <dbReference type="ARBA" id="ARBA00022989"/>
    </source>
</evidence>
<evidence type="ECO:0000256" key="8">
    <source>
        <dbReference type="SAM" id="Phobius"/>
    </source>
</evidence>
<protein>
    <recommendedName>
        <fullName evidence="9">Glycosyltransferase RgtA/B/C/D-like domain-containing protein</fullName>
    </recommendedName>
</protein>
<dbReference type="InterPro" id="IPR038731">
    <property type="entry name" value="RgtA/B/C-like"/>
</dbReference>
<evidence type="ECO:0000256" key="7">
    <source>
        <dbReference type="ARBA" id="ARBA00023136"/>
    </source>
</evidence>
<feature type="transmembrane region" description="Helical" evidence="8">
    <location>
        <begin position="202"/>
        <end position="222"/>
    </location>
</feature>
<feature type="transmembrane region" description="Helical" evidence="8">
    <location>
        <begin position="274"/>
        <end position="292"/>
    </location>
</feature>
<keyword evidence="5 8" id="KW-0812">Transmembrane</keyword>
<keyword evidence="4" id="KW-0808">Transferase</keyword>
<evidence type="ECO:0000256" key="4">
    <source>
        <dbReference type="ARBA" id="ARBA00022679"/>
    </source>
</evidence>
<name>A0A1F8BL93_9BACT</name>
<dbReference type="GO" id="GO:0005886">
    <property type="term" value="C:plasma membrane"/>
    <property type="evidence" value="ECO:0007669"/>
    <property type="project" value="UniProtKB-SubCell"/>
</dbReference>
<reference evidence="10 11" key="1">
    <citation type="journal article" date="2016" name="Nat. Commun.">
        <title>Thousands of microbial genomes shed light on interconnected biogeochemical processes in an aquifer system.</title>
        <authorList>
            <person name="Anantharaman K."/>
            <person name="Brown C.T."/>
            <person name="Hug L.A."/>
            <person name="Sharon I."/>
            <person name="Castelle C.J."/>
            <person name="Probst A.J."/>
            <person name="Thomas B.C."/>
            <person name="Singh A."/>
            <person name="Wilkins M.J."/>
            <person name="Karaoz U."/>
            <person name="Brodie E.L."/>
            <person name="Williams K.H."/>
            <person name="Hubbard S.S."/>
            <person name="Banfield J.F."/>
        </authorList>
    </citation>
    <scope>NUCLEOTIDE SEQUENCE [LARGE SCALE GENOMIC DNA]</scope>
</reference>
<evidence type="ECO:0000259" key="9">
    <source>
        <dbReference type="Pfam" id="PF13231"/>
    </source>
</evidence>
<dbReference type="GO" id="GO:0009103">
    <property type="term" value="P:lipopolysaccharide biosynthetic process"/>
    <property type="evidence" value="ECO:0007669"/>
    <property type="project" value="UniProtKB-ARBA"/>
</dbReference>
<evidence type="ECO:0000256" key="2">
    <source>
        <dbReference type="ARBA" id="ARBA00022475"/>
    </source>
</evidence>
<sequence>MVNFVKRNKLLVLILVIGFFLRIYNAQELFLYSHDQDLAGWFIKDVLVNKHLRLIGQETSTTGIFIGPLFYYLLIPFYFIFGMDPIGGSYLVALLGVFTIFSFYFVFRKIFNEKAGLFAALLYTFSFYTIFNDREVVPTMPVILWSVWFLYGLQLLLLNKQRNAFILLGILSGLIWHLNVALVLVFPLVPLAILIARKKIDFRALLFGLVIFTVTMVPLLVFEIRHGFSQTKALIIALTTDQYDIVSGFEKFARTIHLAGKNLRGFLWGDFLDISYETLFIVGVLLLIYLSLKKIISRSWGIMIFSWILIFIGFFSLYSKILSEYYLNGMMVVWIFIITSAISYLRSKKKFKKIGIGVLLFFLSINLHRFFTMPINRSGYKYRKAVVAEIKADATQRGYPCVAVSYITDPGQDKGYRYFFWLEGLHVNRPDSGSPVYTIVYPLKKIFLEDKTFGTIGLIYPDYDTYDSGKVKISCSGENSNLTDPMLGYTE</sequence>
<proteinExistence type="predicted"/>
<feature type="domain" description="Glycosyltransferase RgtA/B/C/D-like" evidence="9">
    <location>
        <begin position="68"/>
        <end position="220"/>
    </location>
</feature>
<gene>
    <name evidence="10" type="ORF">A2893_04250</name>
</gene>
<evidence type="ECO:0000313" key="11">
    <source>
        <dbReference type="Proteomes" id="UP000176725"/>
    </source>
</evidence>
<evidence type="ECO:0000313" key="10">
    <source>
        <dbReference type="EMBL" id="OGM64836.1"/>
    </source>
</evidence>
<dbReference type="EMBL" id="MGHH01000007">
    <property type="protein sequence ID" value="OGM64836.1"/>
    <property type="molecule type" value="Genomic_DNA"/>
</dbReference>
<feature type="transmembrane region" description="Helical" evidence="8">
    <location>
        <begin position="354"/>
        <end position="371"/>
    </location>
</feature>
<feature type="transmembrane region" description="Helical" evidence="8">
    <location>
        <begin position="164"/>
        <end position="195"/>
    </location>
</feature>
<comment type="caution">
    <text evidence="10">The sequence shown here is derived from an EMBL/GenBank/DDBJ whole genome shotgun (WGS) entry which is preliminary data.</text>
</comment>
<dbReference type="AlphaFoldDB" id="A0A1F8BL93"/>
<comment type="subcellular location">
    <subcellularLocation>
        <location evidence="1">Cell membrane</location>
        <topology evidence="1">Multi-pass membrane protein</topology>
    </subcellularLocation>
</comment>
<feature type="transmembrane region" description="Helical" evidence="8">
    <location>
        <begin position="299"/>
        <end position="319"/>
    </location>
</feature>
<evidence type="ECO:0000256" key="1">
    <source>
        <dbReference type="ARBA" id="ARBA00004651"/>
    </source>
</evidence>
<keyword evidence="6 8" id="KW-1133">Transmembrane helix</keyword>
<evidence type="ECO:0000256" key="5">
    <source>
        <dbReference type="ARBA" id="ARBA00022692"/>
    </source>
</evidence>
<accession>A0A1F8BL93</accession>
<dbReference type="STRING" id="1802521.A2893_04250"/>